<sequence length="308" mass="33431">MITTICLNPCFDKTVNVENLQTGQVNRIRDTRVDLGGKGINVAVVASRLGLDVQCIGIMGENGSTELTAMMDREGLKHRFMTVPGHVRTNMKVYSLDGQGVTELNEPGSPLNPEMLEQFTAIAEEATRDSNMIVMTGSLPPGCPEGTYRNLMKALEGKKCILDTEGRELEMAAKGGHPFLIKPNLREMEATLGIELRTMRAIRDAALLFIRLGVQHSVVSMGAMGAMYISAEKTLFAPALRVETKSTVGAGDAMIGGMLLGYEVEKDMAKAFRYGIAAGAASVMTEGTQLIVRSDFEKLLDQVRIQEV</sequence>
<name>A0AC61PIE4_9FIRM</name>
<comment type="caution">
    <text evidence="1">The sequence shown here is derived from an EMBL/GenBank/DDBJ whole genome shotgun (WGS) entry which is preliminary data.</text>
</comment>
<dbReference type="Proteomes" id="UP000192328">
    <property type="component" value="Unassembled WGS sequence"/>
</dbReference>
<keyword evidence="1" id="KW-0808">Transferase</keyword>
<evidence type="ECO:0000313" key="2">
    <source>
        <dbReference type="Proteomes" id="UP000192328"/>
    </source>
</evidence>
<organism evidence="1 2">
    <name type="scientific">Aristaeella lactis</name>
    <dbReference type="NCBI Taxonomy" id="3046383"/>
    <lineage>
        <taxon>Bacteria</taxon>
        <taxon>Bacillati</taxon>
        <taxon>Bacillota</taxon>
        <taxon>Clostridia</taxon>
        <taxon>Eubacteriales</taxon>
        <taxon>Aristaeellaceae</taxon>
        <taxon>Aristaeella</taxon>
    </lineage>
</organism>
<reference evidence="1" key="1">
    <citation type="submission" date="2017-04" db="EMBL/GenBank/DDBJ databases">
        <authorList>
            <person name="Varghese N."/>
            <person name="Submissions S."/>
        </authorList>
    </citation>
    <scope>NUCLEOTIDE SEQUENCE</scope>
    <source>
        <strain evidence="1">WTE2008</strain>
    </source>
</reference>
<gene>
    <name evidence="1" type="ORF">SAMN06297397_0514</name>
</gene>
<evidence type="ECO:0000313" key="1">
    <source>
        <dbReference type="EMBL" id="SMC38793.1"/>
    </source>
</evidence>
<protein>
    <submittedName>
        <fullName evidence="1">Fructose-1-phosphate kinase</fullName>
    </submittedName>
</protein>
<keyword evidence="2" id="KW-1185">Reference proteome</keyword>
<keyword evidence="1" id="KW-0418">Kinase</keyword>
<accession>A0AC61PIE4</accession>
<proteinExistence type="predicted"/>
<dbReference type="EMBL" id="FWXZ01000001">
    <property type="protein sequence ID" value="SMC38793.1"/>
    <property type="molecule type" value="Genomic_DNA"/>
</dbReference>